<dbReference type="EMBL" id="QAOK01000009">
    <property type="protein sequence ID" value="PTQ81462.1"/>
    <property type="molecule type" value="Genomic_DNA"/>
</dbReference>
<evidence type="ECO:0000313" key="4">
    <source>
        <dbReference type="Proteomes" id="UP000244152"/>
    </source>
</evidence>
<organism evidence="2 3">
    <name type="scientific">Nitrosospira multiformis</name>
    <dbReference type="NCBI Taxonomy" id="1231"/>
    <lineage>
        <taxon>Bacteria</taxon>
        <taxon>Pseudomonadati</taxon>
        <taxon>Pseudomonadota</taxon>
        <taxon>Betaproteobacteria</taxon>
        <taxon>Nitrosomonadales</taxon>
        <taxon>Nitrosomonadaceae</taxon>
        <taxon>Nitrosospira</taxon>
    </lineage>
</organism>
<evidence type="ECO:0000313" key="2">
    <source>
        <dbReference type="EMBL" id="SFU54047.1"/>
    </source>
</evidence>
<name>A0A1I7H032_9PROT</name>
<gene>
    <name evidence="1" type="ORF">C8R21_10913</name>
    <name evidence="2" type="ORF">SAMN05216417_106144</name>
</gene>
<reference evidence="2 3" key="1">
    <citation type="submission" date="2016-10" db="EMBL/GenBank/DDBJ databases">
        <authorList>
            <person name="de Groot N.N."/>
        </authorList>
    </citation>
    <scope>NUCLEOTIDE SEQUENCE [LARGE SCALE GENOMIC DNA]</scope>
    <source>
        <strain evidence="2 3">Nl14</strain>
    </source>
</reference>
<reference evidence="1 4" key="2">
    <citation type="submission" date="2018-04" db="EMBL/GenBank/DDBJ databases">
        <title>Active sludge and wastewater microbial communities from Klosterneuburg, Austria.</title>
        <authorList>
            <person name="Wagner M."/>
        </authorList>
    </citation>
    <scope>NUCLEOTIDE SEQUENCE [LARGE SCALE GENOMIC DNA]</scope>
    <source>
        <strain evidence="1 4">Nl12</strain>
    </source>
</reference>
<evidence type="ECO:0000313" key="1">
    <source>
        <dbReference type="EMBL" id="PTQ81462.1"/>
    </source>
</evidence>
<sequence length="62" mass="7021">MGWMGGKSLTAKAKVSEGSVQGRVQMEVRNRECLRVLGIENQEILSFQLYSAQNLYRDGKKM</sequence>
<evidence type="ECO:0000313" key="3">
    <source>
        <dbReference type="Proteomes" id="UP000182649"/>
    </source>
</evidence>
<dbReference type="Proteomes" id="UP000244152">
    <property type="component" value="Unassembled WGS sequence"/>
</dbReference>
<accession>A0A1I7H032</accession>
<dbReference type="Proteomes" id="UP000182649">
    <property type="component" value="Unassembled WGS sequence"/>
</dbReference>
<dbReference type="EMBL" id="FPBZ01000006">
    <property type="protein sequence ID" value="SFU54047.1"/>
    <property type="molecule type" value="Genomic_DNA"/>
</dbReference>
<dbReference type="AlphaFoldDB" id="A0A1I7H032"/>
<proteinExistence type="predicted"/>
<protein>
    <submittedName>
        <fullName evidence="2">Uncharacterized protein</fullName>
    </submittedName>
</protein>